<protein>
    <recommendedName>
        <fullName evidence="1">Fibronectin type-III domain-containing protein</fullName>
    </recommendedName>
</protein>
<dbReference type="PROSITE" id="PS50853">
    <property type="entry name" value="FN3"/>
    <property type="match status" value="1"/>
</dbReference>
<organism evidence="2">
    <name type="scientific">marine sediment metagenome</name>
    <dbReference type="NCBI Taxonomy" id="412755"/>
    <lineage>
        <taxon>unclassified sequences</taxon>
        <taxon>metagenomes</taxon>
        <taxon>ecological metagenomes</taxon>
    </lineage>
</organism>
<dbReference type="AlphaFoldDB" id="X1JZR1"/>
<dbReference type="EMBL" id="BARV01000545">
    <property type="protein sequence ID" value="GAH99722.1"/>
    <property type="molecule type" value="Genomic_DNA"/>
</dbReference>
<gene>
    <name evidence="2" type="ORF">S06H3_01990</name>
</gene>
<evidence type="ECO:0000259" key="1">
    <source>
        <dbReference type="PROSITE" id="PS50853"/>
    </source>
</evidence>
<feature type="domain" description="Fibronectin type-III" evidence="1">
    <location>
        <begin position="1"/>
        <end position="45"/>
    </location>
</feature>
<dbReference type="InterPro" id="IPR036116">
    <property type="entry name" value="FN3_sf"/>
</dbReference>
<name>X1JZR1_9ZZZZ</name>
<evidence type="ECO:0000313" key="2">
    <source>
        <dbReference type="EMBL" id="GAH99722.1"/>
    </source>
</evidence>
<dbReference type="InterPro" id="IPR013783">
    <property type="entry name" value="Ig-like_fold"/>
</dbReference>
<dbReference type="Gene3D" id="2.60.40.10">
    <property type="entry name" value="Immunoglobulins"/>
    <property type="match status" value="1"/>
</dbReference>
<sequence length="137" mass="15835">MDPNTTSYNDTGLGPGTTYWYKVTCYGDGGESNSSNEASAVTMKEVEILDYHMEKTWDDDCLDEQWKTCIVGHVKNNTDQILTIKIAGSFYSYTDKWIAEESYYLWGVNLGRTVEFKICHWGKTEIKYVKAWIAEYY</sequence>
<dbReference type="InterPro" id="IPR003961">
    <property type="entry name" value="FN3_dom"/>
</dbReference>
<accession>X1JZR1</accession>
<proteinExistence type="predicted"/>
<dbReference type="CDD" id="cd00063">
    <property type="entry name" value="FN3"/>
    <property type="match status" value="1"/>
</dbReference>
<dbReference type="SUPFAM" id="SSF49265">
    <property type="entry name" value="Fibronectin type III"/>
    <property type="match status" value="1"/>
</dbReference>
<comment type="caution">
    <text evidence="2">The sequence shown here is derived from an EMBL/GenBank/DDBJ whole genome shotgun (WGS) entry which is preliminary data.</text>
</comment>
<reference evidence="2" key="1">
    <citation type="journal article" date="2014" name="Front. Microbiol.">
        <title>High frequency of phylogenetically diverse reductive dehalogenase-homologous genes in deep subseafloor sedimentary metagenomes.</title>
        <authorList>
            <person name="Kawai M."/>
            <person name="Futagami T."/>
            <person name="Toyoda A."/>
            <person name="Takaki Y."/>
            <person name="Nishi S."/>
            <person name="Hori S."/>
            <person name="Arai W."/>
            <person name="Tsubouchi T."/>
            <person name="Morono Y."/>
            <person name="Uchiyama I."/>
            <person name="Ito T."/>
            <person name="Fujiyama A."/>
            <person name="Inagaki F."/>
            <person name="Takami H."/>
        </authorList>
    </citation>
    <scope>NUCLEOTIDE SEQUENCE</scope>
    <source>
        <strain evidence="2">Expedition CK06-06</strain>
    </source>
</reference>